<name>A0A8G1A2W5_9EURY</name>
<feature type="transmembrane region" description="Helical" evidence="1">
    <location>
        <begin position="118"/>
        <end position="141"/>
    </location>
</feature>
<dbReference type="KEGG" id="mfk:E2N92_09075"/>
<dbReference type="AlphaFoldDB" id="A0A8G1A2W5"/>
<reference evidence="2" key="1">
    <citation type="journal article" date="2005" name="Int. J. Syst. Evol. Microbiol.">
        <title>Methanofollis formosanus sp. nov., isolated from a fish pond.</title>
        <authorList>
            <person name="Wu S.Y."/>
            <person name="Chen S.C."/>
            <person name="Lai M.C."/>
        </authorList>
    </citation>
    <scope>NUCLEOTIDE SEQUENCE</scope>
    <source>
        <strain evidence="2">ML15</strain>
    </source>
</reference>
<evidence type="ECO:0000256" key="1">
    <source>
        <dbReference type="SAM" id="Phobius"/>
    </source>
</evidence>
<feature type="transmembrane region" description="Helical" evidence="1">
    <location>
        <begin position="93"/>
        <end position="112"/>
    </location>
</feature>
<keyword evidence="3" id="KW-1185">Reference proteome</keyword>
<evidence type="ECO:0000313" key="3">
    <source>
        <dbReference type="Proteomes" id="UP000826709"/>
    </source>
</evidence>
<sequence length="152" mass="16195">MEARIWFGIFVLLGLAAAFLGPAAPAGIGALVVAIGLIALGRGEKDHWFLVLAAGALVAVAAGFTSPIWSTVLVLVLLGWVEDRFAFFSSREGKVAFLVFAAAVAVVLLAPALLMRHIFLLFGGLGILLLVSGLFLSLSWYRLVWSARRSEE</sequence>
<evidence type="ECO:0000313" key="2">
    <source>
        <dbReference type="EMBL" id="QYZ79570.1"/>
    </source>
</evidence>
<dbReference type="EMBL" id="CP037968">
    <property type="protein sequence ID" value="QYZ79570.1"/>
    <property type="molecule type" value="Genomic_DNA"/>
</dbReference>
<dbReference type="RefSeq" id="WP_220680877.1">
    <property type="nucleotide sequence ID" value="NZ_CP037968.1"/>
</dbReference>
<organism evidence="2 3">
    <name type="scientific">Methanofollis formosanus</name>
    <dbReference type="NCBI Taxonomy" id="299308"/>
    <lineage>
        <taxon>Archaea</taxon>
        <taxon>Methanobacteriati</taxon>
        <taxon>Methanobacteriota</taxon>
        <taxon>Stenosarchaea group</taxon>
        <taxon>Methanomicrobia</taxon>
        <taxon>Methanomicrobiales</taxon>
        <taxon>Methanomicrobiaceae</taxon>
        <taxon>Methanofollis</taxon>
    </lineage>
</organism>
<protein>
    <submittedName>
        <fullName evidence="2">Uncharacterized protein</fullName>
    </submittedName>
</protein>
<accession>A0A8G1A2W5</accession>
<proteinExistence type="predicted"/>
<keyword evidence="1" id="KW-0812">Transmembrane</keyword>
<feature type="transmembrane region" description="Helical" evidence="1">
    <location>
        <begin position="50"/>
        <end position="81"/>
    </location>
</feature>
<keyword evidence="1" id="KW-1133">Transmembrane helix</keyword>
<gene>
    <name evidence="2" type="ORF">E2N92_09075</name>
</gene>
<reference evidence="2" key="2">
    <citation type="submission" date="2019-03" db="EMBL/GenBank/DDBJ databases">
        <authorList>
            <person name="Chen S.-C."/>
            <person name="Wu S.-Y."/>
            <person name="Lai M.-C."/>
        </authorList>
    </citation>
    <scope>NUCLEOTIDE SEQUENCE</scope>
    <source>
        <strain evidence="2">ML15</strain>
    </source>
</reference>
<keyword evidence="1" id="KW-0472">Membrane</keyword>
<dbReference type="Proteomes" id="UP000826709">
    <property type="component" value="Chromosome"/>
</dbReference>